<dbReference type="EC" id="5.6.2.4" evidence="13"/>
<keyword evidence="5 15" id="KW-0378">Hydrolase</keyword>
<feature type="binding site" evidence="15">
    <location>
        <begin position="86"/>
        <end position="93"/>
    </location>
    <ligand>
        <name>ATP</name>
        <dbReference type="ChEBI" id="CHEBI:30616"/>
    </ligand>
</feature>
<dbReference type="RefSeq" id="WP_271634952.1">
    <property type="nucleotide sequence ID" value="NZ_CP094970.1"/>
</dbReference>
<evidence type="ECO:0000313" key="20">
    <source>
        <dbReference type="Proteomes" id="UP001164390"/>
    </source>
</evidence>
<dbReference type="GO" id="GO:0004527">
    <property type="term" value="F:exonuclease activity"/>
    <property type="evidence" value="ECO:0007669"/>
    <property type="project" value="UniProtKB-KW"/>
</dbReference>
<dbReference type="Pfam" id="PF13361">
    <property type="entry name" value="UvrD_C"/>
    <property type="match status" value="1"/>
</dbReference>
<feature type="domain" description="UvrD-like helicase ATP-binding" evidence="17">
    <location>
        <begin position="65"/>
        <end position="400"/>
    </location>
</feature>
<evidence type="ECO:0000259" key="18">
    <source>
        <dbReference type="PROSITE" id="PS51217"/>
    </source>
</evidence>
<dbReference type="InterPro" id="IPR027417">
    <property type="entry name" value="P-loop_NTPase"/>
</dbReference>
<dbReference type="InterPro" id="IPR013986">
    <property type="entry name" value="DExx_box_DNA_helicase_dom_sf"/>
</dbReference>
<dbReference type="GO" id="GO:0033202">
    <property type="term" value="C:DNA helicase complex"/>
    <property type="evidence" value="ECO:0007669"/>
    <property type="project" value="TreeGrafter"/>
</dbReference>
<dbReference type="SUPFAM" id="SSF52540">
    <property type="entry name" value="P-loop containing nucleoside triphosphate hydrolases"/>
    <property type="match status" value="1"/>
</dbReference>
<keyword evidence="10" id="KW-0234">DNA repair</keyword>
<dbReference type="EMBL" id="CP094970">
    <property type="protein sequence ID" value="UYM06104.1"/>
    <property type="molecule type" value="Genomic_DNA"/>
</dbReference>
<evidence type="ECO:0000256" key="14">
    <source>
        <dbReference type="ARBA" id="ARBA00048988"/>
    </source>
</evidence>
<evidence type="ECO:0000256" key="3">
    <source>
        <dbReference type="ARBA" id="ARBA00022741"/>
    </source>
</evidence>
<dbReference type="PROSITE" id="PS51217">
    <property type="entry name" value="UVRD_HELICASE_CTER"/>
    <property type="match status" value="1"/>
</dbReference>
<dbReference type="Gene3D" id="3.40.50.300">
    <property type="entry name" value="P-loop containing nucleotide triphosphate hydrolases"/>
    <property type="match status" value="3"/>
</dbReference>
<keyword evidence="6 15" id="KW-0347">Helicase</keyword>
<evidence type="ECO:0000313" key="19">
    <source>
        <dbReference type="EMBL" id="UYM06104.1"/>
    </source>
</evidence>
<comment type="catalytic activity">
    <reaction evidence="12">
        <text>Couples ATP hydrolysis with the unwinding of duplex DNA by translocating in the 3'-5' direction.</text>
        <dbReference type="EC" id="5.6.2.4"/>
    </reaction>
</comment>
<evidence type="ECO:0000256" key="5">
    <source>
        <dbReference type="ARBA" id="ARBA00022801"/>
    </source>
</evidence>
<keyword evidence="2" id="KW-0540">Nuclease</keyword>
<evidence type="ECO:0000259" key="17">
    <source>
        <dbReference type="PROSITE" id="PS51198"/>
    </source>
</evidence>
<dbReference type="GO" id="GO:0000725">
    <property type="term" value="P:recombinational repair"/>
    <property type="evidence" value="ECO:0007669"/>
    <property type="project" value="TreeGrafter"/>
</dbReference>
<dbReference type="Pfam" id="PF12705">
    <property type="entry name" value="PDDEXK_1"/>
    <property type="match status" value="1"/>
</dbReference>
<dbReference type="Gene3D" id="1.10.10.160">
    <property type="match status" value="1"/>
</dbReference>
<feature type="domain" description="UvrD-like helicase C-terminal" evidence="18">
    <location>
        <begin position="401"/>
        <end position="709"/>
    </location>
</feature>
<evidence type="ECO:0000256" key="12">
    <source>
        <dbReference type="ARBA" id="ARBA00034617"/>
    </source>
</evidence>
<evidence type="ECO:0000256" key="10">
    <source>
        <dbReference type="ARBA" id="ARBA00023204"/>
    </source>
</evidence>
<keyword evidence="20" id="KW-1185">Reference proteome</keyword>
<keyword evidence="11" id="KW-0413">Isomerase</keyword>
<dbReference type="InterPro" id="IPR011335">
    <property type="entry name" value="Restrct_endonuc-II-like"/>
</dbReference>
<evidence type="ECO:0000256" key="2">
    <source>
        <dbReference type="ARBA" id="ARBA00022722"/>
    </source>
</evidence>
<dbReference type="Proteomes" id="UP001164390">
    <property type="component" value="Chromosome"/>
</dbReference>
<dbReference type="InterPro" id="IPR014016">
    <property type="entry name" value="UvrD-like_ATP-bd"/>
</dbReference>
<dbReference type="GO" id="GO:0005524">
    <property type="term" value="F:ATP binding"/>
    <property type="evidence" value="ECO:0007669"/>
    <property type="project" value="UniProtKB-UniRule"/>
</dbReference>
<keyword evidence="8 15" id="KW-0067">ATP-binding</keyword>
<dbReference type="GO" id="GO:0003677">
    <property type="term" value="F:DNA binding"/>
    <property type="evidence" value="ECO:0007669"/>
    <property type="project" value="UniProtKB-KW"/>
</dbReference>
<dbReference type="AlphaFoldDB" id="A0AA46YLY9"/>
<dbReference type="KEGG" id="sgrg:L0C25_03255"/>
<evidence type="ECO:0000256" key="11">
    <source>
        <dbReference type="ARBA" id="ARBA00023235"/>
    </source>
</evidence>
<name>A0AA46YLY9_9ACTN</name>
<dbReference type="PANTHER" id="PTHR11070:SF55">
    <property type="entry name" value="DNA 3'-5' HELICASE"/>
    <property type="match status" value="1"/>
</dbReference>
<evidence type="ECO:0000256" key="16">
    <source>
        <dbReference type="SAM" id="MobiDB-lite"/>
    </source>
</evidence>
<dbReference type="Gene3D" id="3.90.320.10">
    <property type="match status" value="1"/>
</dbReference>
<evidence type="ECO:0000256" key="13">
    <source>
        <dbReference type="ARBA" id="ARBA00034808"/>
    </source>
</evidence>
<dbReference type="Pfam" id="PF00580">
    <property type="entry name" value="UvrD-helicase"/>
    <property type="match status" value="1"/>
</dbReference>
<organism evidence="19 20">
    <name type="scientific">Solicola gregarius</name>
    <dbReference type="NCBI Taxonomy" id="2908642"/>
    <lineage>
        <taxon>Bacteria</taxon>
        <taxon>Bacillati</taxon>
        <taxon>Actinomycetota</taxon>
        <taxon>Actinomycetes</taxon>
        <taxon>Propionibacteriales</taxon>
        <taxon>Nocardioidaceae</taxon>
        <taxon>Solicola</taxon>
    </lineage>
</organism>
<reference evidence="19" key="1">
    <citation type="submission" date="2022-01" db="EMBL/GenBank/DDBJ databases">
        <title>Nocardioidaceae gen. sp. A5X3R13.</title>
        <authorList>
            <person name="Lopez Marin M.A."/>
            <person name="Uhlik O."/>
        </authorList>
    </citation>
    <scope>NUCLEOTIDE SEQUENCE</scope>
    <source>
        <strain evidence="19">A5X3R13</strain>
    </source>
</reference>
<dbReference type="Gene3D" id="1.10.486.10">
    <property type="entry name" value="PCRA, domain 4"/>
    <property type="match status" value="1"/>
</dbReference>
<dbReference type="PROSITE" id="PS51198">
    <property type="entry name" value="UVRD_HELICASE_ATP_BIND"/>
    <property type="match status" value="1"/>
</dbReference>
<gene>
    <name evidence="19" type="ORF">L0C25_03255</name>
</gene>
<keyword evidence="7" id="KW-0269">Exonuclease</keyword>
<comment type="catalytic activity">
    <reaction evidence="14">
        <text>ATP + H2O = ADP + phosphate + H(+)</text>
        <dbReference type="Rhea" id="RHEA:13065"/>
        <dbReference type="ChEBI" id="CHEBI:15377"/>
        <dbReference type="ChEBI" id="CHEBI:15378"/>
        <dbReference type="ChEBI" id="CHEBI:30616"/>
        <dbReference type="ChEBI" id="CHEBI:43474"/>
        <dbReference type="ChEBI" id="CHEBI:456216"/>
        <dbReference type="EC" id="5.6.2.4"/>
    </reaction>
</comment>
<protein>
    <recommendedName>
        <fullName evidence="13">DNA 3'-5' helicase</fullName>
        <ecNumber evidence="13">5.6.2.4</ecNumber>
    </recommendedName>
</protein>
<keyword evidence="3 15" id="KW-0547">Nucleotide-binding</keyword>
<dbReference type="SUPFAM" id="SSF52980">
    <property type="entry name" value="Restriction endonuclease-like"/>
    <property type="match status" value="1"/>
</dbReference>
<dbReference type="InterPro" id="IPR000212">
    <property type="entry name" value="DNA_helicase_UvrD/REP"/>
</dbReference>
<keyword evidence="9" id="KW-0238">DNA-binding</keyword>
<dbReference type="InterPro" id="IPR014017">
    <property type="entry name" value="DNA_helicase_UvrD-like_C"/>
</dbReference>
<evidence type="ECO:0000256" key="6">
    <source>
        <dbReference type="ARBA" id="ARBA00022806"/>
    </source>
</evidence>
<dbReference type="InterPro" id="IPR038726">
    <property type="entry name" value="PDDEXK_AddAB-type"/>
</dbReference>
<dbReference type="GO" id="GO:0043138">
    <property type="term" value="F:3'-5' DNA helicase activity"/>
    <property type="evidence" value="ECO:0007669"/>
    <property type="project" value="UniProtKB-EC"/>
</dbReference>
<keyword evidence="4" id="KW-0227">DNA damage</keyword>
<dbReference type="InterPro" id="IPR011604">
    <property type="entry name" value="PDDEXK-like_dom_sf"/>
</dbReference>
<evidence type="ECO:0000256" key="8">
    <source>
        <dbReference type="ARBA" id="ARBA00022840"/>
    </source>
</evidence>
<dbReference type="GO" id="GO:0005829">
    <property type="term" value="C:cytosol"/>
    <property type="evidence" value="ECO:0007669"/>
    <property type="project" value="TreeGrafter"/>
</dbReference>
<evidence type="ECO:0000256" key="4">
    <source>
        <dbReference type="ARBA" id="ARBA00022763"/>
    </source>
</evidence>
<dbReference type="PANTHER" id="PTHR11070">
    <property type="entry name" value="UVRD / RECB / PCRA DNA HELICASE FAMILY MEMBER"/>
    <property type="match status" value="1"/>
</dbReference>
<evidence type="ECO:0000256" key="1">
    <source>
        <dbReference type="ARBA" id="ARBA00009922"/>
    </source>
</evidence>
<evidence type="ECO:0000256" key="7">
    <source>
        <dbReference type="ARBA" id="ARBA00022839"/>
    </source>
</evidence>
<evidence type="ECO:0000256" key="9">
    <source>
        <dbReference type="ARBA" id="ARBA00023125"/>
    </source>
</evidence>
<sequence>MSGKERARDERLDARDQGAMSGKERARDERLDARDQGAMSGEERATPGRVILRDEAHLSDVLGIPFSDQQLAAVTAPLDRPAAIIAGAGSGKTAVMAARVVWLVGRGIVEPGDVLGLTFTNKAAAELAVRIRAALGLLADDAGIRGFLDELGEPTVSTYHAYAGALLSEHGLRMGFEPDLRIASDASRFQRAAQALQSHRGAIANLTTHLPTTVNDLIHLDGQLNDHLVPIESLLSSDAGFARELDVENASRKRPLKAITRARDTTDKRAELAAVIAEYREVKSRDAVMDFSDQMARGAILATESPEVSRDQRSRFAVVLLDEYQDTSVAQRMMLQGLFSGATPQAGRGHPVTAVGDPCQAIYGWRGASADNLVGFLDHFPAEDGERGSVLNLTVNRRCSTTVLDVANSLAAPLYAETDTVRPLEPRDDAPEGGIVAACLDTVVDEIDWVVRQVQAAKERDAPRWSDIAILVRTREEIGALTVALQSAEIPVEVVGMDGLLEQPEVADVLAVLDVVDSQTANASLLRLLTGARWRIGPRDLALLGTRARQLVAGAPPVGDDDLQTALDRATEGVDPADVLSLADALDDPGDLAYSPEARERFADISRLLRQLRAHAAEPLVDVVRRTITALDLDIELAVQPGARGQQSRDNIAMLIEAIADFAGNEPSASLTGALAYLRAEAEYNGGLDVAAPSDSDSVKLLTAHKAKGLEWHTVLVPFLSDKVFPQGKSRDAWPFTARELPAELRGDAASQPVVEEWSTKGVDEYNRQRREQALVEERRLGYVAFTRAKHSLVVSGHWWGRTQLEPRGPSAYLEHVRTWLKSRGAEPARWAPDPRVGEEEVRNPLIAARSSIAWPAAMPADVVQRRRQVADDVREAMRTPQLPIPVESADPDARRQLADLRALDADIDVLLEEARLRRRDVIEVPLPSSLSVTAAQRLTDDPEGLARDLARPMPRKPSAAARFGTRFHAWVESRLGQQALLDPMDLPGRADAEIDDAEELVELIEQFDDGPYATRVPYAVEAPFSLRIGAQLLRGRIDAVYRDGDRYEVVDWKTSRAATADPLQVELYRVAWAEMHGVPETDVSATFYYVRLGKVVTLEEPRGRVELERLFG</sequence>
<dbReference type="CDD" id="cd17932">
    <property type="entry name" value="DEXQc_UvrD"/>
    <property type="match status" value="1"/>
</dbReference>
<feature type="region of interest" description="Disordered" evidence="16">
    <location>
        <begin position="1"/>
        <end position="45"/>
    </location>
</feature>
<evidence type="ECO:0000256" key="15">
    <source>
        <dbReference type="PROSITE-ProRule" id="PRU00560"/>
    </source>
</evidence>
<comment type="similarity">
    <text evidence="1">Belongs to the helicase family. UvrD subfamily.</text>
</comment>
<accession>A0AA46YLY9</accession>
<proteinExistence type="inferred from homology"/>